<dbReference type="Gene3D" id="3.80.10.10">
    <property type="entry name" value="Ribonuclease Inhibitor"/>
    <property type="match status" value="1"/>
</dbReference>
<dbReference type="PANTHER" id="PTHR16134">
    <property type="entry name" value="F-BOX/TPR REPEAT PROTEIN POF3"/>
    <property type="match status" value="1"/>
</dbReference>
<reference evidence="8" key="1">
    <citation type="submission" date="2009-08" db="EMBL/GenBank/DDBJ databases">
        <title>Complex Regulation of the TIR1/AFB family of auxin receptors.</title>
        <authorList>
            <person name="Parry G."/>
            <person name="Prigge M."/>
            <person name="Peret B."/>
            <person name="Dharmasiri S."/>
            <person name="Ito H."/>
            <person name="Gray W.M."/>
            <person name="Bennett M."/>
            <person name="Estelle M."/>
        </authorList>
    </citation>
    <scope>NUCLEOTIDE SEQUENCE</scope>
</reference>
<keyword evidence="4" id="KW-0539">Nucleus</keyword>
<name>C9EHS9_PINTA</name>
<dbReference type="AlphaFoldDB" id="C9EHS9"/>
<dbReference type="GO" id="GO:0031146">
    <property type="term" value="P:SCF-dependent proteasomal ubiquitin-dependent protein catabolic process"/>
    <property type="evidence" value="ECO:0007669"/>
    <property type="project" value="TreeGrafter"/>
</dbReference>
<evidence type="ECO:0000256" key="5">
    <source>
        <dbReference type="ARBA" id="ARBA00023294"/>
    </source>
</evidence>
<keyword evidence="3" id="KW-0833">Ubl conjugation pathway</keyword>
<dbReference type="SMART" id="SM00367">
    <property type="entry name" value="LRR_CC"/>
    <property type="match status" value="5"/>
</dbReference>
<dbReference type="Gene3D" id="1.20.1280.50">
    <property type="match status" value="1"/>
</dbReference>
<dbReference type="GO" id="GO:0005634">
    <property type="term" value="C:nucleus"/>
    <property type="evidence" value="ECO:0007669"/>
    <property type="project" value="UniProtKB-SubCell"/>
</dbReference>
<dbReference type="EMBL" id="GQ503649">
    <property type="protein sequence ID" value="ACV87281.1"/>
    <property type="molecule type" value="mRNA"/>
</dbReference>
<evidence type="ECO:0000256" key="3">
    <source>
        <dbReference type="ARBA" id="ARBA00022786"/>
    </source>
</evidence>
<feature type="domain" description="COI1 F-box" evidence="6">
    <location>
        <begin position="22"/>
        <end position="61"/>
    </location>
</feature>
<evidence type="ECO:0000256" key="2">
    <source>
        <dbReference type="ARBA" id="ARBA00004906"/>
    </source>
</evidence>
<evidence type="ECO:0000256" key="1">
    <source>
        <dbReference type="ARBA" id="ARBA00004123"/>
    </source>
</evidence>
<evidence type="ECO:0000259" key="7">
    <source>
        <dbReference type="Pfam" id="PF18791"/>
    </source>
</evidence>
<dbReference type="SUPFAM" id="SSF52047">
    <property type="entry name" value="RNI-like"/>
    <property type="match status" value="1"/>
</dbReference>
<organism evidence="8">
    <name type="scientific">Pinus taeda</name>
    <name type="common">Loblolly pine</name>
    <dbReference type="NCBI Taxonomy" id="3352"/>
    <lineage>
        <taxon>Eukaryota</taxon>
        <taxon>Viridiplantae</taxon>
        <taxon>Streptophyta</taxon>
        <taxon>Embryophyta</taxon>
        <taxon>Tracheophyta</taxon>
        <taxon>Spermatophyta</taxon>
        <taxon>Pinopsida</taxon>
        <taxon>Pinidae</taxon>
        <taxon>Conifers I</taxon>
        <taxon>Pinales</taxon>
        <taxon>Pinaceae</taxon>
        <taxon>Pinus</taxon>
        <taxon>Pinus subgen. Pinus</taxon>
    </lineage>
</organism>
<dbReference type="InterPro" id="IPR032675">
    <property type="entry name" value="LRR_dom_sf"/>
</dbReference>
<evidence type="ECO:0000259" key="6">
    <source>
        <dbReference type="Pfam" id="PF18511"/>
    </source>
</evidence>
<feature type="domain" description="Transport inhibitor response 1" evidence="7">
    <location>
        <begin position="81"/>
        <end position="127"/>
    </location>
</feature>
<dbReference type="CDD" id="cd22159">
    <property type="entry name" value="F-box_AtTIR1-like"/>
    <property type="match status" value="1"/>
</dbReference>
<dbReference type="FunFam" id="1.20.1280.50:FF:000006">
    <property type="entry name" value="Transport inhibitor response 1"/>
    <property type="match status" value="1"/>
</dbReference>
<protein>
    <submittedName>
        <fullName evidence="8">TIR1/AFB auxin receptor protein PintaAFB4A</fullName>
    </submittedName>
</protein>
<sequence>MDQDQSICRFAAQKGKGEIQSSSFPDEVLEHVLVFLSSQKDRNSVSLVCKAWHRVEAWTRQQVFIGNCYAVSPQIMIKRFPKIKSVSLKGKPRFADFNLVPPNWGAHLTPWVSAMATAYPLLERLYLKRMTITDYDLTLLANSFLYFKELVMVCCDGFSTGGLASIASKCRQLTTLDLNEDEIHDNGEDWLACFPETLTSLRSLCFDCLEGPVNFDALERLVARCPSLKKLRLNRNVSIVQLQRLIIKAPQLTHLGTGSFFYEFQLEQVADLLAAFSNCKQLQCLSGFREVVPEYIPAVYPVCSNLTSLNFSYAVIGSRELEGIVCHCRKLQLLWVLDSVGDKGLEAAATTCKDLRDLRVFPVDAREDGEGCVSERGLVAISEGCPNLESILYFCQRMTNKAVVTMSHNCSKLASFRLCIMGRHQPDHLTGEPMDEGFGAIVRNCKSLTRLAVSGLLTDKAFQYFGAYGERLETLSVAFAGESDLSMKYVLDGCKNLRKLEIRDSPFGDVALLSGLHHYENMRFLWMSDCRLTLQGCTELAKKMPGLNVEIIRENECNDSLVEKLYAYRTVAGPRKDMPSFVTIL</sequence>
<accession>C9EHS9</accession>
<dbReference type="Pfam" id="PF18511">
    <property type="entry name" value="F-box_5"/>
    <property type="match status" value="1"/>
</dbReference>
<keyword evidence="8" id="KW-0675">Receptor</keyword>
<dbReference type="GO" id="GO:0009734">
    <property type="term" value="P:auxin-activated signaling pathway"/>
    <property type="evidence" value="ECO:0007669"/>
    <property type="project" value="UniProtKB-KW"/>
</dbReference>
<dbReference type="InterPro" id="IPR006553">
    <property type="entry name" value="Leu-rich_rpt_Cys-con_subtyp"/>
</dbReference>
<comment type="pathway">
    <text evidence="2">Protein modification; protein ubiquitination.</text>
</comment>
<dbReference type="FunFam" id="3.80.10.10:FF:000029">
    <property type="entry name" value="Transport inhibitor response 1"/>
    <property type="match status" value="1"/>
</dbReference>
<dbReference type="SUPFAM" id="SSF81383">
    <property type="entry name" value="F-box domain"/>
    <property type="match status" value="1"/>
</dbReference>
<evidence type="ECO:0000256" key="4">
    <source>
        <dbReference type="ARBA" id="ARBA00023242"/>
    </source>
</evidence>
<dbReference type="PANTHER" id="PTHR16134:SF36">
    <property type="entry name" value="TRANSPORT INHIBITOR RESPONSE 1-LIKE PROTEIN"/>
    <property type="match status" value="1"/>
</dbReference>
<proteinExistence type="evidence at transcript level"/>
<keyword evidence="5" id="KW-0927">Auxin signaling pathway</keyword>
<dbReference type="InterPro" id="IPR036047">
    <property type="entry name" value="F-box-like_dom_sf"/>
</dbReference>
<dbReference type="GO" id="GO:0010011">
    <property type="term" value="F:auxin binding"/>
    <property type="evidence" value="ECO:0007669"/>
    <property type="project" value="UniProtKB-ARBA"/>
</dbReference>
<comment type="subcellular location">
    <subcellularLocation>
        <location evidence="1">Nucleus</location>
    </subcellularLocation>
</comment>
<dbReference type="InterPro" id="IPR041101">
    <property type="entry name" value="Transp_inhibit"/>
</dbReference>
<dbReference type="InterPro" id="IPR041567">
    <property type="entry name" value="COI1_F-box"/>
</dbReference>
<dbReference type="GO" id="GO:0019005">
    <property type="term" value="C:SCF ubiquitin ligase complex"/>
    <property type="evidence" value="ECO:0007669"/>
    <property type="project" value="TreeGrafter"/>
</dbReference>
<dbReference type="Pfam" id="PF18791">
    <property type="entry name" value="Transp_inhibit"/>
    <property type="match status" value="1"/>
</dbReference>
<evidence type="ECO:0000313" key="8">
    <source>
        <dbReference type="EMBL" id="ACV87281.1"/>
    </source>
</evidence>